<dbReference type="InterPro" id="IPR050270">
    <property type="entry name" value="DegV_domain_contain"/>
</dbReference>
<dbReference type="InterPro" id="IPR003797">
    <property type="entry name" value="DegV"/>
</dbReference>
<dbReference type="NCBIfam" id="TIGR00762">
    <property type="entry name" value="DegV"/>
    <property type="match status" value="1"/>
</dbReference>
<sequence length="314" mass="35424">MVGIISTGIFMYGCTICSFRVKLGNKTFYKAGTKMKIAIVTDSTAYIPKQIRDELNIYMIPLNVVFGTESYQEEAEISADDFYVKVREQEELPKTSQPAIGKFVELYEELAKDYDAVISIHLSSGISGTYQTSTTAGQMVEGIDVYTYDSEISCEVQGFYVREGAKLASEGKNPKEIIARFDEMKKTMDAYFVVDDLHHLQRGGRLNSAQAFIGSLLQVKPVLYFRDKIIIPFEKIRTRKKALKRIIEIFDEQASKGVPMEAVIIHAQREEEANEWKKELEAKYPHVTIRTGYFGAVIGTHLGEGALGLGWYTK</sequence>
<reference evidence="2" key="2">
    <citation type="submission" date="2014-01" db="EMBL/GenBank/DDBJ databases">
        <authorList>
            <person name="Aslett M."/>
        </authorList>
    </citation>
    <scope>NUCLEOTIDE SEQUENCE [LARGE SCALE GENOMIC DNA]</scope>
    <source>
        <strain evidence="2">DB27</strain>
    </source>
</reference>
<gene>
    <name evidence="2" type="ORF">BTDB27_005133</name>
</gene>
<dbReference type="PANTHER" id="PTHR33434:SF2">
    <property type="entry name" value="FATTY ACID-BINDING PROTEIN TM_1468"/>
    <property type="match status" value="1"/>
</dbReference>
<evidence type="ECO:0000313" key="2">
    <source>
        <dbReference type="EMBL" id="CDN38791.1"/>
    </source>
</evidence>
<accession>W8YK26</accession>
<dbReference type="EMBL" id="HG810020">
    <property type="protein sequence ID" value="CDN38791.1"/>
    <property type="molecule type" value="Genomic_DNA"/>
</dbReference>
<dbReference type="Gene3D" id="3.30.1180.10">
    <property type="match status" value="1"/>
</dbReference>
<dbReference type="GO" id="GO:0008289">
    <property type="term" value="F:lipid binding"/>
    <property type="evidence" value="ECO:0007669"/>
    <property type="project" value="UniProtKB-KW"/>
</dbReference>
<evidence type="ECO:0008006" key="3">
    <source>
        <dbReference type="Google" id="ProtNLM"/>
    </source>
</evidence>
<dbReference type="Pfam" id="PF02645">
    <property type="entry name" value="DegV"/>
    <property type="match status" value="1"/>
</dbReference>
<dbReference type="Proteomes" id="UP000030682">
    <property type="component" value="Unassembled WGS sequence"/>
</dbReference>
<protein>
    <recommendedName>
        <fullName evidence="3">DegV domain-containing protein</fullName>
    </recommendedName>
</protein>
<name>W8YK26_BACTU</name>
<proteinExistence type="predicted"/>
<dbReference type="PANTHER" id="PTHR33434">
    <property type="entry name" value="DEGV DOMAIN-CONTAINING PROTEIN DR_1986-RELATED"/>
    <property type="match status" value="1"/>
</dbReference>
<dbReference type="PROSITE" id="PS51482">
    <property type="entry name" value="DEGV"/>
    <property type="match status" value="1"/>
</dbReference>
<dbReference type="InterPro" id="IPR043168">
    <property type="entry name" value="DegV_C"/>
</dbReference>
<dbReference type="AlphaFoldDB" id="W8YK26"/>
<dbReference type="SUPFAM" id="SSF82549">
    <property type="entry name" value="DAK1/DegV-like"/>
    <property type="match status" value="1"/>
</dbReference>
<keyword evidence="1" id="KW-0446">Lipid-binding</keyword>
<dbReference type="HOGENOM" id="CLU_048251_3_1_9"/>
<evidence type="ECO:0000256" key="1">
    <source>
        <dbReference type="ARBA" id="ARBA00023121"/>
    </source>
</evidence>
<dbReference type="Gene3D" id="3.40.50.10170">
    <property type="match status" value="1"/>
</dbReference>
<organism evidence="2">
    <name type="scientific">Bacillus thuringiensis DB27</name>
    <dbReference type="NCBI Taxonomy" id="1431339"/>
    <lineage>
        <taxon>Bacteria</taxon>
        <taxon>Bacillati</taxon>
        <taxon>Bacillota</taxon>
        <taxon>Bacilli</taxon>
        <taxon>Bacillales</taxon>
        <taxon>Bacillaceae</taxon>
        <taxon>Bacillus</taxon>
        <taxon>Bacillus cereus group</taxon>
    </lineage>
</organism>
<reference evidence="2" key="1">
    <citation type="submission" date="2014-01" db="EMBL/GenBank/DDBJ databases">
        <title>Draft genome sequence of highly nematicidal Bacillus thuringiensis DB27.</title>
        <authorList>
            <person name="Iatsenko I."/>
            <person name="Pickard D."/>
            <person name="Corton C."/>
            <person name="Dougan G."/>
            <person name="Sommer R.J."/>
        </authorList>
    </citation>
    <scope>NUCLEOTIDE SEQUENCE [LARGE SCALE GENOMIC DNA]</scope>
    <source>
        <strain evidence="2">DB27</strain>
    </source>
</reference>